<accession>A0A7H0GJB5</accession>
<dbReference type="EMBL" id="CP060783">
    <property type="protein sequence ID" value="QNP48381.1"/>
    <property type="molecule type" value="Genomic_DNA"/>
</dbReference>
<dbReference type="AlphaFoldDB" id="A0A7H0GJB5"/>
<evidence type="ECO:0000313" key="2">
    <source>
        <dbReference type="Proteomes" id="UP000516028"/>
    </source>
</evidence>
<dbReference type="KEGG" id="daer:H9K75_20900"/>
<reference evidence="1 2" key="1">
    <citation type="submission" date="2020-08" db="EMBL/GenBank/DDBJ databases">
        <title>Genome sequence of Diaphorobacter aerolatus KACC 16536T.</title>
        <authorList>
            <person name="Hyun D.-W."/>
            <person name="Bae J.-W."/>
        </authorList>
    </citation>
    <scope>NUCLEOTIDE SEQUENCE [LARGE SCALE GENOMIC DNA]</scope>
    <source>
        <strain evidence="1 2">KACC 16536</strain>
    </source>
</reference>
<proteinExistence type="predicted"/>
<protein>
    <submittedName>
        <fullName evidence="1">Uncharacterized protein</fullName>
    </submittedName>
</protein>
<dbReference type="RefSeq" id="WP_187723979.1">
    <property type="nucleotide sequence ID" value="NZ_CP060783.1"/>
</dbReference>
<gene>
    <name evidence="1" type="ORF">H9K75_20900</name>
</gene>
<evidence type="ECO:0000313" key="1">
    <source>
        <dbReference type="EMBL" id="QNP48381.1"/>
    </source>
</evidence>
<organism evidence="1 2">
    <name type="scientific">Diaphorobacter aerolatus</name>
    <dbReference type="NCBI Taxonomy" id="1288495"/>
    <lineage>
        <taxon>Bacteria</taxon>
        <taxon>Pseudomonadati</taxon>
        <taxon>Pseudomonadota</taxon>
        <taxon>Betaproteobacteria</taxon>
        <taxon>Burkholderiales</taxon>
        <taxon>Comamonadaceae</taxon>
        <taxon>Diaphorobacter</taxon>
    </lineage>
</organism>
<name>A0A7H0GJB5_9BURK</name>
<sequence>MSEDLRRQQIAIGHDLHLLRGKREDVFLDYLQEVNDYLSAYFLAVCYIKREWQDNDTPKGIPPRYFFRLEHDYETLCVVEYKDLHDPVTEFHALVDFLHKHDFEISSITVKADLEKSLPTQTTTTKKVKI</sequence>
<keyword evidence="2" id="KW-1185">Reference proteome</keyword>
<dbReference type="Proteomes" id="UP000516028">
    <property type="component" value="Chromosome"/>
</dbReference>